<dbReference type="EMBL" id="CP034208">
    <property type="protein sequence ID" value="QBZ62765.1"/>
    <property type="molecule type" value="Genomic_DNA"/>
</dbReference>
<evidence type="ECO:0000313" key="2">
    <source>
        <dbReference type="EMBL" id="QBZ62765.1"/>
    </source>
</evidence>
<sequence length="77" mass="8331">MGKENMGQSSSAHTGEDQESGSVEAMRVIPSLGQQGVSASRTTVRNKNQAEVQHAWWSPRSHHILLCFAGRGSWPGV</sequence>
<reference evidence="2 3" key="1">
    <citation type="journal article" date="2019" name="Mol. Biol. Evol.">
        <title>Blast fungal genomes show frequent chromosomal changes, gene gains and losses, and effector gene turnover.</title>
        <authorList>
            <person name="Gomez Luciano L.B."/>
            <person name="Jason Tsai I."/>
            <person name="Chuma I."/>
            <person name="Tosa Y."/>
            <person name="Chen Y.H."/>
            <person name="Li J.Y."/>
            <person name="Li M.Y."/>
            <person name="Jade Lu M.Y."/>
            <person name="Nakayashiki H."/>
            <person name="Li W.H."/>
        </authorList>
    </citation>
    <scope>NUCLEOTIDE SEQUENCE [LARGE SCALE GENOMIC DNA]</scope>
    <source>
        <strain evidence="2">MZ5-1-6</strain>
    </source>
</reference>
<evidence type="ECO:0000256" key="1">
    <source>
        <dbReference type="SAM" id="MobiDB-lite"/>
    </source>
</evidence>
<accession>A0A4P7NKW7</accession>
<organism evidence="2 3">
    <name type="scientific">Pyricularia oryzae</name>
    <name type="common">Rice blast fungus</name>
    <name type="synonym">Magnaporthe oryzae</name>
    <dbReference type="NCBI Taxonomy" id="318829"/>
    <lineage>
        <taxon>Eukaryota</taxon>
        <taxon>Fungi</taxon>
        <taxon>Dikarya</taxon>
        <taxon>Ascomycota</taxon>
        <taxon>Pezizomycotina</taxon>
        <taxon>Sordariomycetes</taxon>
        <taxon>Sordariomycetidae</taxon>
        <taxon>Magnaporthales</taxon>
        <taxon>Pyriculariaceae</taxon>
        <taxon>Pyricularia</taxon>
    </lineage>
</organism>
<name>A0A4P7NKW7_PYROR</name>
<dbReference type="Proteomes" id="UP000294847">
    <property type="component" value="Chromosome 5"/>
</dbReference>
<feature type="region of interest" description="Disordered" evidence="1">
    <location>
        <begin position="1"/>
        <end position="49"/>
    </location>
</feature>
<evidence type="ECO:0000313" key="3">
    <source>
        <dbReference type="Proteomes" id="UP000294847"/>
    </source>
</evidence>
<proteinExistence type="predicted"/>
<dbReference type="AlphaFoldDB" id="A0A4P7NKW7"/>
<feature type="compositionally biased region" description="Polar residues" evidence="1">
    <location>
        <begin position="32"/>
        <end position="49"/>
    </location>
</feature>
<feature type="compositionally biased region" description="Polar residues" evidence="1">
    <location>
        <begin position="1"/>
        <end position="13"/>
    </location>
</feature>
<protein>
    <submittedName>
        <fullName evidence="2">Uncharacterized protein</fullName>
    </submittedName>
</protein>
<gene>
    <name evidence="2" type="ORF">PoMZ_11652</name>
</gene>